<comment type="caution">
    <text evidence="1">The sequence shown here is derived from an EMBL/GenBank/DDBJ whole genome shotgun (WGS) entry which is preliminary data.</text>
</comment>
<dbReference type="AlphaFoldDB" id="A0AAI9Y1W3"/>
<reference evidence="1 2" key="1">
    <citation type="submission" date="2016-10" db="EMBL/GenBank/DDBJ databases">
        <title>The genome sequence of Colletotrichum fioriniae PJ7.</title>
        <authorList>
            <person name="Baroncelli R."/>
        </authorList>
    </citation>
    <scope>NUCLEOTIDE SEQUENCE [LARGE SCALE GENOMIC DNA]</scope>
    <source>
        <strain evidence="1">Col 31</strain>
    </source>
</reference>
<proteinExistence type="predicted"/>
<dbReference type="EMBL" id="MLGG01000001">
    <property type="protein sequence ID" value="KAK1469379.1"/>
    <property type="molecule type" value="Genomic_DNA"/>
</dbReference>
<dbReference type="Proteomes" id="UP001239795">
    <property type="component" value="Unassembled WGS sequence"/>
</dbReference>
<organism evidence="1 2">
    <name type="scientific">Colletotrichum melonis</name>
    <dbReference type="NCBI Taxonomy" id="1209925"/>
    <lineage>
        <taxon>Eukaryota</taxon>
        <taxon>Fungi</taxon>
        <taxon>Dikarya</taxon>
        <taxon>Ascomycota</taxon>
        <taxon>Pezizomycotina</taxon>
        <taxon>Sordariomycetes</taxon>
        <taxon>Hypocreomycetidae</taxon>
        <taxon>Glomerellales</taxon>
        <taxon>Glomerellaceae</taxon>
        <taxon>Colletotrichum</taxon>
        <taxon>Colletotrichum acutatum species complex</taxon>
    </lineage>
</organism>
<sequence length="212" mass="23003">MEAPLGSGTQRKRLHFGVPQNLPLPIASALSPQITPENTWMSNSVLQRTNICLLKMNQTSTKATRLSEPDARARETGKSLRDKSLLHLIGHPRRLTLTYINVVASSWMYEGSLCPTDAARAAASGDGGNEHQPAVQCDESKLAGSTLWPAASRHISLRVLDELSNYGLKWTTTSVVQHWPGQVHATHFKSRPPALSRQALAPLVHPVPGGGV</sequence>
<protein>
    <submittedName>
        <fullName evidence="1">Uncharacterized protein</fullName>
    </submittedName>
</protein>
<evidence type="ECO:0000313" key="2">
    <source>
        <dbReference type="Proteomes" id="UP001239795"/>
    </source>
</evidence>
<gene>
    <name evidence="1" type="ORF">CMEL01_01146</name>
</gene>
<evidence type="ECO:0000313" key="1">
    <source>
        <dbReference type="EMBL" id="KAK1469379.1"/>
    </source>
</evidence>
<accession>A0AAI9Y1W3</accession>
<name>A0AAI9Y1W3_9PEZI</name>
<keyword evidence="2" id="KW-1185">Reference proteome</keyword>